<dbReference type="Pfam" id="PF14397">
    <property type="entry name" value="ATPgrasp_ST"/>
    <property type="match status" value="1"/>
</dbReference>
<dbReference type="InterPro" id="IPR039523">
    <property type="entry name" value="RimK-rel_E_lig_ATP-grasp"/>
</dbReference>
<proteinExistence type="predicted"/>
<protein>
    <submittedName>
        <fullName evidence="2">Sugar-transfer associated ATP-grasp domain-containing protein</fullName>
    </submittedName>
</protein>
<reference evidence="2 3" key="1">
    <citation type="journal article" date="2013" name="Antonie Van Leeuwenhoek">
        <title>Dongia rigui sp. nov., isolated from freshwater of a large wetland in Korea.</title>
        <authorList>
            <person name="Baik K.S."/>
            <person name="Hwang Y.M."/>
            <person name="Choi J.S."/>
            <person name="Kwon J."/>
            <person name="Seong C.N."/>
        </authorList>
    </citation>
    <scope>NUCLEOTIDE SEQUENCE [LARGE SCALE GENOMIC DNA]</scope>
    <source>
        <strain evidence="2 3">04SU4-P</strain>
    </source>
</reference>
<keyword evidence="3" id="KW-1185">Reference proteome</keyword>
<organism evidence="2 3">
    <name type="scientific">Dongia rigui</name>
    <dbReference type="NCBI Taxonomy" id="940149"/>
    <lineage>
        <taxon>Bacteria</taxon>
        <taxon>Pseudomonadati</taxon>
        <taxon>Pseudomonadota</taxon>
        <taxon>Alphaproteobacteria</taxon>
        <taxon>Rhodospirillales</taxon>
        <taxon>Dongiaceae</taxon>
        <taxon>Dongia</taxon>
    </lineage>
</organism>
<feature type="domain" description="Alpha-L-glutamate ligase-related protein ATP-grasp" evidence="1">
    <location>
        <begin position="169"/>
        <end position="411"/>
    </location>
</feature>
<dbReference type="EMBL" id="JAXCLX010000001">
    <property type="protein sequence ID" value="MDY0871449.1"/>
    <property type="molecule type" value="Genomic_DNA"/>
</dbReference>
<evidence type="ECO:0000313" key="2">
    <source>
        <dbReference type="EMBL" id="MDY0871449.1"/>
    </source>
</evidence>
<accession>A0ABU5DVZ5</accession>
<evidence type="ECO:0000259" key="1">
    <source>
        <dbReference type="Pfam" id="PF14397"/>
    </source>
</evidence>
<dbReference type="Proteomes" id="UP001271769">
    <property type="component" value="Unassembled WGS sequence"/>
</dbReference>
<gene>
    <name evidence="2" type="ORF">SMD31_05930</name>
</gene>
<name>A0ABU5DVZ5_9PROT</name>
<dbReference type="RefSeq" id="WP_320499878.1">
    <property type="nucleotide sequence ID" value="NZ_JAXCLX010000001.1"/>
</dbReference>
<evidence type="ECO:0000313" key="3">
    <source>
        <dbReference type="Proteomes" id="UP001271769"/>
    </source>
</evidence>
<sequence>MNAPLTRRFVIDGDGRIGSPADAWRDFIASERARPIVGHAHAPEGLGRQARRLFRDFHLYDKPRHPAVPLLHWPLLRQVALAAHAGYCWAKLATAVARAHRRTAAAQAWDIARLAWREGLDAQTYYMQELYRAGRDRRAAETLTRYETKNGLFTALKRLAPRHAAERHPLGDKLAFHTRCRRHQVAAVPVYLTAIRGELAMVQSGIAAGQDLFVKPRHGKGARDTTLLRYAGAGAYRLPDGRVLSLDAYLDELARRSEKADYLVQPRLVNHADIADLATQSLIVIRVITCLDSAGVPQVTHGMLRVIGKLERSWNDSTEYAAPIDLMTGRMGAMTGDKLAGVLGWHDRHPVTGAPVSGRLLKAWPDVQAAAIRAHAAFTDRILLGWDIAVTPEGIVIVEGNAMPDVAFLQRVHRQPIGQSPLAPLLRHHLNRLEWQR</sequence>
<comment type="caution">
    <text evidence="2">The sequence shown here is derived from an EMBL/GenBank/DDBJ whole genome shotgun (WGS) entry which is preliminary data.</text>
</comment>